<comment type="caution">
    <text evidence="4">The sequence shown here is derived from an EMBL/GenBank/DDBJ whole genome shotgun (WGS) entry which is preliminary data.</text>
</comment>
<dbReference type="AlphaFoldDB" id="A0AAI8YQI5"/>
<evidence type="ECO:0000313" key="4">
    <source>
        <dbReference type="EMBL" id="CAJ2513608.1"/>
    </source>
</evidence>
<organism evidence="4 5">
    <name type="scientific">Anthostomella pinea</name>
    <dbReference type="NCBI Taxonomy" id="933095"/>
    <lineage>
        <taxon>Eukaryota</taxon>
        <taxon>Fungi</taxon>
        <taxon>Dikarya</taxon>
        <taxon>Ascomycota</taxon>
        <taxon>Pezizomycotina</taxon>
        <taxon>Sordariomycetes</taxon>
        <taxon>Xylariomycetidae</taxon>
        <taxon>Xylariales</taxon>
        <taxon>Xylariaceae</taxon>
        <taxon>Anthostomella</taxon>
    </lineage>
</organism>
<keyword evidence="2" id="KW-0964">Secreted</keyword>
<accession>A0AAI8YQI5</accession>
<dbReference type="InterPro" id="IPR010730">
    <property type="entry name" value="HET"/>
</dbReference>
<dbReference type="InterPro" id="IPR052895">
    <property type="entry name" value="HetReg/Transcr_Mod"/>
</dbReference>
<comment type="subcellular location">
    <subcellularLocation>
        <location evidence="1">Secreted</location>
    </subcellularLocation>
</comment>
<feature type="domain" description="Heterokaryon incompatibility" evidence="3">
    <location>
        <begin position="74"/>
        <end position="276"/>
    </location>
</feature>
<dbReference type="PANTHER" id="PTHR24148:SF64">
    <property type="entry name" value="HETEROKARYON INCOMPATIBILITY DOMAIN-CONTAINING PROTEIN"/>
    <property type="match status" value="1"/>
</dbReference>
<dbReference type="EMBL" id="CAUWAG010000020">
    <property type="protein sequence ID" value="CAJ2513608.1"/>
    <property type="molecule type" value="Genomic_DNA"/>
</dbReference>
<dbReference type="GO" id="GO:0005975">
    <property type="term" value="P:carbohydrate metabolic process"/>
    <property type="evidence" value="ECO:0007669"/>
    <property type="project" value="InterPro"/>
</dbReference>
<proteinExistence type="predicted"/>
<dbReference type="Proteomes" id="UP001295740">
    <property type="component" value="Unassembled WGS sequence"/>
</dbReference>
<keyword evidence="5" id="KW-1185">Reference proteome</keyword>
<sequence>MRLRPLSRAFKSKPRPEVQVPASAEGFPGTRCPAYPYQALPDTHIRLLQILPGEYHDQIECRLDCVPLSPEPYYYALSYVWGDASRTLPLSLEGIQFEVTINLYAALHQLRQLDDGEYPYTESYFWIDAICLNQNDLAEKSQHVPRMNEIYSESIRVVIWLAYNGPSANNFRKRLSRKAKSIWYSDVSPRRLLSSGVADILLLGHGSRYVRPSPDVAIEQLFATAERFWSQWLYGDEDEDVVALKKEVGRHYALVERGLLFLMQTPWFQRTWTVQEACLGGLEPVVYVGKHSIELDRLYQFLIAMARQHRHVALAPGMMRLAGLNQIRNLFRGQFHKFDSIECPMVKWAECLMMVRGAAGTKESTNPLDQLYGFLGIVTVITRQSMPPELMPDYSLPYGEVCWRYSVFILEHTADLGLLGCTQNQLVDVPSWVPDFRYAETVRKSQKRRGIIQLSPDKTALHIWGLEVQPISDHLDGCPWKEIQPDTASHAAALSRRLKEIEERIIRRSSTLRKIPQDDVLDSWVKDHHRGLQGDLKSFRQTYRQLSNGTPITLTKGSRTGNAHAREITMAHEFSRACLLLTDGTIVCVDREDIRIQPGDLVCLFKGLATPSLIRPSGEAFAFLSQCRIRSGTFDGLDIDDEFWAGRDVKEYRLV</sequence>
<dbReference type="PROSITE" id="PS01095">
    <property type="entry name" value="GH18_1"/>
    <property type="match status" value="1"/>
</dbReference>
<dbReference type="InterPro" id="IPR001579">
    <property type="entry name" value="Glyco_hydro_18_chit_AS"/>
</dbReference>
<name>A0AAI8YQI5_9PEZI</name>
<evidence type="ECO:0000256" key="2">
    <source>
        <dbReference type="ARBA" id="ARBA00022525"/>
    </source>
</evidence>
<evidence type="ECO:0000313" key="5">
    <source>
        <dbReference type="Proteomes" id="UP001295740"/>
    </source>
</evidence>
<dbReference type="GO" id="GO:0004553">
    <property type="term" value="F:hydrolase activity, hydrolyzing O-glycosyl compounds"/>
    <property type="evidence" value="ECO:0007669"/>
    <property type="project" value="InterPro"/>
</dbReference>
<evidence type="ECO:0000256" key="1">
    <source>
        <dbReference type="ARBA" id="ARBA00004613"/>
    </source>
</evidence>
<reference evidence="4" key="1">
    <citation type="submission" date="2023-10" db="EMBL/GenBank/DDBJ databases">
        <authorList>
            <person name="Hackl T."/>
        </authorList>
    </citation>
    <scope>NUCLEOTIDE SEQUENCE</scope>
</reference>
<evidence type="ECO:0000259" key="3">
    <source>
        <dbReference type="Pfam" id="PF06985"/>
    </source>
</evidence>
<dbReference type="PANTHER" id="PTHR24148">
    <property type="entry name" value="ANKYRIN REPEAT DOMAIN-CONTAINING PROTEIN 39 HOMOLOG-RELATED"/>
    <property type="match status" value="1"/>
</dbReference>
<dbReference type="GO" id="GO:0005576">
    <property type="term" value="C:extracellular region"/>
    <property type="evidence" value="ECO:0007669"/>
    <property type="project" value="UniProtKB-SubCell"/>
</dbReference>
<gene>
    <name evidence="4" type="ORF">KHLLAP_LOCUS14076</name>
</gene>
<protein>
    <submittedName>
        <fullName evidence="4">Uu.00g017270.m01.CDS01</fullName>
    </submittedName>
</protein>
<dbReference type="Pfam" id="PF06985">
    <property type="entry name" value="HET"/>
    <property type="match status" value="1"/>
</dbReference>